<comment type="caution">
    <text evidence="3">The sequence shown here is derived from an EMBL/GenBank/DDBJ whole genome shotgun (WGS) entry which is preliminary data.</text>
</comment>
<gene>
    <name evidence="3" type="ORF">EBB54_01935</name>
</gene>
<dbReference type="RefSeq" id="WP_125126120.1">
    <property type="nucleotide sequence ID" value="NZ_RHJS01000002.1"/>
</dbReference>
<reference evidence="3" key="1">
    <citation type="submission" date="2018-10" db="EMBL/GenBank/DDBJ databases">
        <title>Schaedlerella arabinophila gen. nov. sp. nov., isolated from the mouse intestinal tract and comparative analysis with the genome of the closely related altered Schaedler flora strain ASF502.</title>
        <authorList>
            <person name="Miyake S."/>
            <person name="Soh M."/>
            <person name="Seedorf H."/>
        </authorList>
    </citation>
    <scope>NUCLEOTIDE SEQUENCE [LARGE SCALE GENOMIC DNA]</scope>
    <source>
        <strain evidence="3">DSM 106076</strain>
    </source>
</reference>
<dbReference type="Proteomes" id="UP000274920">
    <property type="component" value="Unassembled WGS sequence"/>
</dbReference>
<dbReference type="Gene3D" id="3.40.50.720">
    <property type="entry name" value="NAD(P)-binding Rossmann-like Domain"/>
    <property type="match status" value="1"/>
</dbReference>
<keyword evidence="1" id="KW-0472">Membrane</keyword>
<evidence type="ECO:0000256" key="1">
    <source>
        <dbReference type="SAM" id="Phobius"/>
    </source>
</evidence>
<dbReference type="AlphaFoldDB" id="A0A3R8JK92"/>
<dbReference type="InterPro" id="IPR036291">
    <property type="entry name" value="NAD(P)-bd_dom_sf"/>
</dbReference>
<feature type="domain" description="RmlD-like substrate binding" evidence="2">
    <location>
        <begin position="15"/>
        <end position="267"/>
    </location>
</feature>
<organism evidence="3 4">
    <name type="scientific">Schaedlerella arabinosiphila</name>
    <dbReference type="NCBI Taxonomy" id="2044587"/>
    <lineage>
        <taxon>Bacteria</taxon>
        <taxon>Bacillati</taxon>
        <taxon>Bacillota</taxon>
        <taxon>Clostridia</taxon>
        <taxon>Lachnospirales</taxon>
        <taxon>Lachnospiraceae</taxon>
        <taxon>Schaedlerella</taxon>
    </lineage>
</organism>
<feature type="transmembrane region" description="Helical" evidence="1">
    <location>
        <begin position="376"/>
        <end position="400"/>
    </location>
</feature>
<proteinExistence type="predicted"/>
<dbReference type="SUPFAM" id="SSF51735">
    <property type="entry name" value="NAD(P)-binding Rossmann-fold domains"/>
    <property type="match status" value="1"/>
</dbReference>
<protein>
    <submittedName>
        <fullName evidence="3">NAD(P)-dependent oxidoreductase</fullName>
    </submittedName>
</protein>
<dbReference type="PANTHER" id="PTHR43000">
    <property type="entry name" value="DTDP-D-GLUCOSE 4,6-DEHYDRATASE-RELATED"/>
    <property type="match status" value="1"/>
</dbReference>
<name>A0A3R8JK92_9FIRM</name>
<keyword evidence="4" id="KW-1185">Reference proteome</keyword>
<dbReference type="Pfam" id="PF04321">
    <property type="entry name" value="RmlD_sub_bind"/>
    <property type="match status" value="1"/>
</dbReference>
<evidence type="ECO:0000313" key="3">
    <source>
        <dbReference type="EMBL" id="RRK30273.1"/>
    </source>
</evidence>
<dbReference type="InterPro" id="IPR029903">
    <property type="entry name" value="RmlD-like-bd"/>
</dbReference>
<evidence type="ECO:0000259" key="2">
    <source>
        <dbReference type="Pfam" id="PF04321"/>
    </source>
</evidence>
<dbReference type="EMBL" id="RHJS01000002">
    <property type="protein sequence ID" value="RRK30273.1"/>
    <property type="molecule type" value="Genomic_DNA"/>
</dbReference>
<keyword evidence="1" id="KW-1133">Transmembrane helix</keyword>
<accession>A0A3R8JK92</accession>
<feature type="transmembrane region" description="Helical" evidence="1">
    <location>
        <begin position="343"/>
        <end position="364"/>
    </location>
</feature>
<sequence length="741" mass="84513">MPSFNIIVRRKVKKMVVLLIGGGCVLMDAMISKLTKNGHRVYLLTGQKNNRFSYKQVFEKYNFPYDSGSIKDIFESTRPDVVVFMGAYDTNFDWGEDARQDSVRYVAGLVNILSAYSVVKEGKFVYFSSQEVYGGVYIDNIGEEEPVSPKGFKAMAMVQGEETCENFRRTQGADTLILRFDHMYWIPEKGKSEDNDCFRMCLEALKTGKISANERRAFSMIYLNDAVELAYRVLCEKDPTHSLYHISSMEPVNEKQLAGKVQEAMGAGITVTDSSVGANSRLVLDSGRYKKEFGFELFTDYDKGIKQIVHYMKRHSNSFVSEEDEGGGMALKIWNLVRRIFKALFPFAESIAMFALAFFLNGQAADSEFLAKLDIYLLYVLLFSVVHGQQQAVFSALLAMGGYCYQQMSVHSLFEVLLDYNTYVWMAQLFIVGLVVGYMKDQLSFIREEGRCRVQYLNGQLKDIEDINDSNVKLKHNFESQVVNHRESLGKIYEVSSSLEQYGPEEVLFYAAQVLSKLMDCRDVAVYNVANGDYARLFSSTSPEARRLGNSIKYSGMEELYGELRAHRVYINRNMVEKMPMMASAVYSEDSMQLIIMLWGVPWERMTLGEANRLTIVGFLIQNAVVRANRYLDALRNERYVEGTSVLEEEAFTHLAKAFFDAKDKGLTEYILLEIITNEWNCEYAADSLGRTMRQTDYLGLFKGGHLYALLPNTNRENVGGIIERFRDLGYECRIDEEAVL</sequence>
<keyword evidence="1" id="KW-0812">Transmembrane</keyword>
<feature type="transmembrane region" description="Helical" evidence="1">
    <location>
        <begin position="420"/>
        <end position="439"/>
    </location>
</feature>
<evidence type="ECO:0000313" key="4">
    <source>
        <dbReference type="Proteomes" id="UP000274920"/>
    </source>
</evidence>